<keyword evidence="2" id="KW-1185">Reference proteome</keyword>
<name>A0A6A5QML1_AMPQU</name>
<dbReference type="Proteomes" id="UP000800096">
    <property type="component" value="Unassembled WGS sequence"/>
</dbReference>
<accession>A0A6A5QML1</accession>
<dbReference type="AlphaFoldDB" id="A0A6A5QML1"/>
<evidence type="ECO:0000313" key="2">
    <source>
        <dbReference type="Proteomes" id="UP000800096"/>
    </source>
</evidence>
<protein>
    <submittedName>
        <fullName evidence="1">Uncharacterized protein</fullName>
    </submittedName>
</protein>
<proteinExistence type="predicted"/>
<gene>
    <name evidence="1" type="ORF">BDU57DRAFT_517257</name>
</gene>
<evidence type="ECO:0000313" key="1">
    <source>
        <dbReference type="EMBL" id="KAF1916875.1"/>
    </source>
</evidence>
<sequence>MREVWLLAAGCSLHTRSPVDHDTVNDGHAYTLRLDHCLNPYGNRDSKLGVEDRFVLANLLCSHPGGFDYSCLWRAHENPRAARSLAKVRRRGMFSSPTSYTIRSHLKRGPL</sequence>
<organism evidence="1 2">
    <name type="scientific">Ampelomyces quisqualis</name>
    <name type="common">Powdery mildew agent</name>
    <dbReference type="NCBI Taxonomy" id="50730"/>
    <lineage>
        <taxon>Eukaryota</taxon>
        <taxon>Fungi</taxon>
        <taxon>Dikarya</taxon>
        <taxon>Ascomycota</taxon>
        <taxon>Pezizomycotina</taxon>
        <taxon>Dothideomycetes</taxon>
        <taxon>Pleosporomycetidae</taxon>
        <taxon>Pleosporales</taxon>
        <taxon>Pleosporineae</taxon>
        <taxon>Phaeosphaeriaceae</taxon>
        <taxon>Ampelomyces</taxon>
    </lineage>
</organism>
<reference evidence="1" key="1">
    <citation type="journal article" date="2020" name="Stud. Mycol.">
        <title>101 Dothideomycetes genomes: a test case for predicting lifestyles and emergence of pathogens.</title>
        <authorList>
            <person name="Haridas S."/>
            <person name="Albert R."/>
            <person name="Binder M."/>
            <person name="Bloem J."/>
            <person name="Labutti K."/>
            <person name="Salamov A."/>
            <person name="Andreopoulos B."/>
            <person name="Baker S."/>
            <person name="Barry K."/>
            <person name="Bills G."/>
            <person name="Bluhm B."/>
            <person name="Cannon C."/>
            <person name="Castanera R."/>
            <person name="Culley D."/>
            <person name="Daum C."/>
            <person name="Ezra D."/>
            <person name="Gonzalez J."/>
            <person name="Henrissat B."/>
            <person name="Kuo A."/>
            <person name="Liang C."/>
            <person name="Lipzen A."/>
            <person name="Lutzoni F."/>
            <person name="Magnuson J."/>
            <person name="Mondo S."/>
            <person name="Nolan M."/>
            <person name="Ohm R."/>
            <person name="Pangilinan J."/>
            <person name="Park H.-J."/>
            <person name="Ramirez L."/>
            <person name="Alfaro M."/>
            <person name="Sun H."/>
            <person name="Tritt A."/>
            <person name="Yoshinaga Y."/>
            <person name="Zwiers L.-H."/>
            <person name="Turgeon B."/>
            <person name="Goodwin S."/>
            <person name="Spatafora J."/>
            <person name="Crous P."/>
            <person name="Grigoriev I."/>
        </authorList>
    </citation>
    <scope>NUCLEOTIDE SEQUENCE</scope>
    <source>
        <strain evidence="1">HMLAC05119</strain>
    </source>
</reference>
<dbReference type="EMBL" id="ML979135">
    <property type="protein sequence ID" value="KAF1916875.1"/>
    <property type="molecule type" value="Genomic_DNA"/>
</dbReference>